<keyword evidence="2" id="KW-0813">Transport</keyword>
<dbReference type="FunFam" id="3.40.50.300:FF:000032">
    <property type="entry name" value="Export ABC transporter ATP-binding protein"/>
    <property type="match status" value="1"/>
</dbReference>
<proteinExistence type="inferred from homology"/>
<keyword evidence="4 6" id="KW-0067">ATP-binding</keyword>
<dbReference type="PROSITE" id="PS50893">
    <property type="entry name" value="ABC_TRANSPORTER_2"/>
    <property type="match status" value="1"/>
</dbReference>
<feature type="domain" description="ABC transporter" evidence="5">
    <location>
        <begin position="11"/>
        <end position="234"/>
    </location>
</feature>
<evidence type="ECO:0000259" key="5">
    <source>
        <dbReference type="PROSITE" id="PS50893"/>
    </source>
</evidence>
<dbReference type="SUPFAM" id="SSF52540">
    <property type="entry name" value="P-loop containing nucleoside triphosphate hydrolases"/>
    <property type="match status" value="1"/>
</dbReference>
<evidence type="ECO:0000256" key="1">
    <source>
        <dbReference type="ARBA" id="ARBA00005417"/>
    </source>
</evidence>
<dbReference type="SMART" id="SM00382">
    <property type="entry name" value="AAA"/>
    <property type="match status" value="1"/>
</dbReference>
<dbReference type="InterPro" id="IPR003593">
    <property type="entry name" value="AAA+_ATPase"/>
</dbReference>
<dbReference type="GO" id="GO:0022857">
    <property type="term" value="F:transmembrane transporter activity"/>
    <property type="evidence" value="ECO:0007669"/>
    <property type="project" value="TreeGrafter"/>
</dbReference>
<dbReference type="InterPro" id="IPR003439">
    <property type="entry name" value="ABC_transporter-like_ATP-bd"/>
</dbReference>
<keyword evidence="3" id="KW-0547">Nucleotide-binding</keyword>
<dbReference type="Gene3D" id="3.40.50.300">
    <property type="entry name" value="P-loop containing nucleotide triphosphate hydrolases"/>
    <property type="match status" value="1"/>
</dbReference>
<dbReference type="GO" id="GO:0005886">
    <property type="term" value="C:plasma membrane"/>
    <property type="evidence" value="ECO:0007669"/>
    <property type="project" value="TreeGrafter"/>
</dbReference>
<name>A0A538TSQ9_UNCEI</name>
<dbReference type="InterPro" id="IPR027417">
    <property type="entry name" value="P-loop_NTPase"/>
</dbReference>
<accession>A0A538TSQ9</accession>
<sequence>MNEVLGGAAALEAASLAKTYQEGMAPVEVLRDVNLTVSPGEMVAVMGASGSGKSTLLHLLGGLDQPTSGNVRIGGEPMTSLGEDGRSRLRARSVGFVFQFHQLLPEFTALENVMMPGWIAGGRAEAAARGRAEELLASLGLSERAEHKPSELSGGEQQRIAVARALHRRPAVLLADEPTGNLDRAATSTLMQILEKYRRDEGQAIVIATHNPDVARSAGRILALEDGQLKPMNL</sequence>
<evidence type="ECO:0000313" key="7">
    <source>
        <dbReference type="Proteomes" id="UP000317691"/>
    </source>
</evidence>
<comment type="caution">
    <text evidence="6">The sequence shown here is derived from an EMBL/GenBank/DDBJ whole genome shotgun (WGS) entry which is preliminary data.</text>
</comment>
<dbReference type="GO" id="GO:0098796">
    <property type="term" value="C:membrane protein complex"/>
    <property type="evidence" value="ECO:0007669"/>
    <property type="project" value="UniProtKB-ARBA"/>
</dbReference>
<gene>
    <name evidence="6" type="ORF">E6K79_01640</name>
</gene>
<evidence type="ECO:0000256" key="2">
    <source>
        <dbReference type="ARBA" id="ARBA00022448"/>
    </source>
</evidence>
<reference evidence="6 7" key="1">
    <citation type="journal article" date="2019" name="Nat. Microbiol.">
        <title>Mediterranean grassland soil C-N compound turnover is dependent on rainfall and depth, and is mediated by genomically divergent microorganisms.</title>
        <authorList>
            <person name="Diamond S."/>
            <person name="Andeer P.F."/>
            <person name="Li Z."/>
            <person name="Crits-Christoph A."/>
            <person name="Burstein D."/>
            <person name="Anantharaman K."/>
            <person name="Lane K.R."/>
            <person name="Thomas B.C."/>
            <person name="Pan C."/>
            <person name="Northen T.R."/>
            <person name="Banfield J.F."/>
        </authorList>
    </citation>
    <scope>NUCLEOTIDE SEQUENCE [LARGE SCALE GENOMIC DNA]</scope>
    <source>
        <strain evidence="6">WS_9</strain>
    </source>
</reference>
<dbReference type="PROSITE" id="PS00211">
    <property type="entry name" value="ABC_TRANSPORTER_1"/>
    <property type="match status" value="1"/>
</dbReference>
<evidence type="ECO:0000313" key="6">
    <source>
        <dbReference type="EMBL" id="TMQ66648.1"/>
    </source>
</evidence>
<dbReference type="GO" id="GO:0005524">
    <property type="term" value="F:ATP binding"/>
    <property type="evidence" value="ECO:0007669"/>
    <property type="project" value="UniProtKB-KW"/>
</dbReference>
<dbReference type="EMBL" id="VBOZ01000008">
    <property type="protein sequence ID" value="TMQ66648.1"/>
    <property type="molecule type" value="Genomic_DNA"/>
</dbReference>
<organism evidence="6 7">
    <name type="scientific">Eiseniibacteriota bacterium</name>
    <dbReference type="NCBI Taxonomy" id="2212470"/>
    <lineage>
        <taxon>Bacteria</taxon>
        <taxon>Candidatus Eiseniibacteriota</taxon>
    </lineage>
</organism>
<dbReference type="AlphaFoldDB" id="A0A538TSQ9"/>
<dbReference type="Pfam" id="PF00005">
    <property type="entry name" value="ABC_tran"/>
    <property type="match status" value="1"/>
</dbReference>
<comment type="similarity">
    <text evidence="1">Belongs to the ABC transporter superfamily.</text>
</comment>
<protein>
    <submittedName>
        <fullName evidence="6">ABC transporter ATP-binding protein</fullName>
    </submittedName>
</protein>
<dbReference type="InterPro" id="IPR015854">
    <property type="entry name" value="ABC_transpr_LolD-like"/>
</dbReference>
<dbReference type="CDD" id="cd03255">
    <property type="entry name" value="ABC_MJ0796_LolCDE_FtsE"/>
    <property type="match status" value="1"/>
</dbReference>
<dbReference type="GO" id="GO:0016887">
    <property type="term" value="F:ATP hydrolysis activity"/>
    <property type="evidence" value="ECO:0007669"/>
    <property type="project" value="InterPro"/>
</dbReference>
<dbReference type="PANTHER" id="PTHR24220:SF689">
    <property type="entry name" value="LIPOPROTEIN-RELEASING SYSTEM ATP-BINDING PROTEIN LOLD"/>
    <property type="match status" value="1"/>
</dbReference>
<evidence type="ECO:0000256" key="3">
    <source>
        <dbReference type="ARBA" id="ARBA00022741"/>
    </source>
</evidence>
<dbReference type="PANTHER" id="PTHR24220">
    <property type="entry name" value="IMPORT ATP-BINDING PROTEIN"/>
    <property type="match status" value="1"/>
</dbReference>
<dbReference type="InterPro" id="IPR017911">
    <property type="entry name" value="MacB-like_ATP-bd"/>
</dbReference>
<dbReference type="InterPro" id="IPR017871">
    <property type="entry name" value="ABC_transporter-like_CS"/>
</dbReference>
<dbReference type="Proteomes" id="UP000317691">
    <property type="component" value="Unassembled WGS sequence"/>
</dbReference>
<evidence type="ECO:0000256" key="4">
    <source>
        <dbReference type="ARBA" id="ARBA00022840"/>
    </source>
</evidence>